<dbReference type="SUPFAM" id="SSF56300">
    <property type="entry name" value="Metallo-dependent phosphatases"/>
    <property type="match status" value="1"/>
</dbReference>
<organism evidence="3 4">
    <name type="scientific">Nocardioides albertanoniae</name>
    <dbReference type="NCBI Taxonomy" id="1175486"/>
    <lineage>
        <taxon>Bacteria</taxon>
        <taxon>Bacillati</taxon>
        <taxon>Actinomycetota</taxon>
        <taxon>Actinomycetes</taxon>
        <taxon>Propionibacteriales</taxon>
        <taxon>Nocardioidaceae</taxon>
        <taxon>Nocardioides</taxon>
    </lineage>
</organism>
<comment type="caution">
    <text evidence="3">The sequence shown here is derived from an EMBL/GenBank/DDBJ whole genome shotgun (WGS) entry which is preliminary data.</text>
</comment>
<evidence type="ECO:0000313" key="3">
    <source>
        <dbReference type="EMBL" id="TQL66675.1"/>
    </source>
</evidence>
<evidence type="ECO:0000259" key="2">
    <source>
        <dbReference type="SMART" id="SM00854"/>
    </source>
</evidence>
<dbReference type="InterPro" id="IPR052169">
    <property type="entry name" value="CW_Biosynth-Accessory"/>
</dbReference>
<gene>
    <name evidence="3" type="ORF">FB381_0539</name>
</gene>
<proteinExistence type="inferred from homology"/>
<evidence type="ECO:0000313" key="4">
    <source>
        <dbReference type="Proteomes" id="UP000320209"/>
    </source>
</evidence>
<dbReference type="Pfam" id="PF09587">
    <property type="entry name" value="PGA_cap"/>
    <property type="match status" value="1"/>
</dbReference>
<keyword evidence="4" id="KW-1185">Reference proteome</keyword>
<dbReference type="OrthoDB" id="9810718at2"/>
<feature type="domain" description="Capsule synthesis protein CapA" evidence="2">
    <location>
        <begin position="4"/>
        <end position="261"/>
    </location>
</feature>
<dbReference type="PANTHER" id="PTHR33393:SF13">
    <property type="entry name" value="PGA BIOSYNTHESIS PROTEIN CAPA"/>
    <property type="match status" value="1"/>
</dbReference>
<accession>A0A543A256</accession>
<comment type="similarity">
    <text evidence="1">Belongs to the CapA family.</text>
</comment>
<dbReference type="PANTHER" id="PTHR33393">
    <property type="entry name" value="POLYGLUTAMINE SYNTHESIS ACCESSORY PROTEIN RV0574C-RELATED"/>
    <property type="match status" value="1"/>
</dbReference>
<dbReference type="AlphaFoldDB" id="A0A543A256"/>
<dbReference type="EMBL" id="VFOV01000001">
    <property type="protein sequence ID" value="TQL66675.1"/>
    <property type="molecule type" value="Genomic_DNA"/>
</dbReference>
<dbReference type="RefSeq" id="WP_141778862.1">
    <property type="nucleotide sequence ID" value="NZ_VFOV01000001.1"/>
</dbReference>
<name>A0A543A256_9ACTN</name>
<reference evidence="3 4" key="1">
    <citation type="submission" date="2019-06" db="EMBL/GenBank/DDBJ databases">
        <title>Sequencing the genomes of 1000 actinobacteria strains.</title>
        <authorList>
            <person name="Klenk H.-P."/>
        </authorList>
    </citation>
    <scope>NUCLEOTIDE SEQUENCE [LARGE SCALE GENOMIC DNA]</scope>
    <source>
        <strain evidence="3 4">DSM 25218</strain>
    </source>
</reference>
<dbReference type="InterPro" id="IPR019079">
    <property type="entry name" value="Capsule_synth_CapA"/>
</dbReference>
<dbReference type="Gene3D" id="3.60.21.10">
    <property type="match status" value="1"/>
</dbReference>
<sequence length="374" mass="39696">MTVRIAAVGDIVLQQPETEKLFLPSSEVLRAADVAIGQIEVPHTTSTETAGITVPSPPAEPEALRGMAEAGFTVATTAGNHAFDLGTKGVIDTIESAEAYGIATTGTGRNLSAAATPVVTSAGGRTVGVLSYNCVGPRESWATSLKAGAAYVKVITHYELDDANPASPPTIYTFCDKTSLRAMTEQVAALAERVDIVVVAFHKGIGHTPAAIADYELEVARAAVDAGADMVVGHHAHIMRGVEVYRGVPIFHGLGNFVTVTDALTPDADNDSEELRAWALRRRELYGFEPDPAMPAYPFHPESRNTAIAVIDVDEENRVRPSFIPCWIDEEARPTPLRRGEGDSVVAYIERISRTAGLATSFAWTDGGDTVAVS</sequence>
<dbReference type="CDD" id="cd07381">
    <property type="entry name" value="MPP_CapA"/>
    <property type="match status" value="1"/>
</dbReference>
<protein>
    <submittedName>
        <fullName evidence="3">Poly-gamma-glutamate synthesis protein (Capsule biosynthesis protein)</fullName>
    </submittedName>
</protein>
<dbReference type="InterPro" id="IPR029052">
    <property type="entry name" value="Metallo-depent_PP-like"/>
</dbReference>
<evidence type="ECO:0000256" key="1">
    <source>
        <dbReference type="ARBA" id="ARBA00005662"/>
    </source>
</evidence>
<dbReference type="Proteomes" id="UP000320209">
    <property type="component" value="Unassembled WGS sequence"/>
</dbReference>
<dbReference type="SMART" id="SM00854">
    <property type="entry name" value="PGA_cap"/>
    <property type="match status" value="1"/>
</dbReference>